<dbReference type="GO" id="GO:0046872">
    <property type="term" value="F:metal ion binding"/>
    <property type="evidence" value="ECO:0007669"/>
    <property type="project" value="UniProtKB-KW"/>
</dbReference>
<dbReference type="Proteomes" id="UP001240157">
    <property type="component" value="Unassembled WGS sequence"/>
</dbReference>
<keyword evidence="4" id="KW-0413">Isomerase</keyword>
<dbReference type="InterPro" id="IPR016055">
    <property type="entry name" value="A-D-PHexomutase_a/b/a-I/II/III"/>
</dbReference>
<evidence type="ECO:0000256" key="3">
    <source>
        <dbReference type="ARBA" id="ARBA00022842"/>
    </source>
</evidence>
<dbReference type="GO" id="GO:0016853">
    <property type="term" value="F:isomerase activity"/>
    <property type="evidence" value="ECO:0007669"/>
    <property type="project" value="UniProtKB-KW"/>
</dbReference>
<evidence type="ECO:0000259" key="5">
    <source>
        <dbReference type="Pfam" id="PF02878"/>
    </source>
</evidence>
<comment type="similarity">
    <text evidence="1">Belongs to the phosphohexose mutase family.</text>
</comment>
<accession>A0ABD5AZW2</accession>
<keyword evidence="3" id="KW-0460">Magnesium</keyword>
<evidence type="ECO:0000256" key="1">
    <source>
        <dbReference type="ARBA" id="ARBA00010231"/>
    </source>
</evidence>
<organism evidence="6 7">
    <name type="scientific">Staphylococcus chromogenes</name>
    <name type="common">Staphylococcus hyicus subsp. chromogenes</name>
    <dbReference type="NCBI Taxonomy" id="46126"/>
    <lineage>
        <taxon>Bacteria</taxon>
        <taxon>Bacillati</taxon>
        <taxon>Bacillota</taxon>
        <taxon>Bacilli</taxon>
        <taxon>Bacillales</taxon>
        <taxon>Staphylococcaceae</taxon>
        <taxon>Staphylococcus</taxon>
    </lineage>
</organism>
<keyword evidence="2" id="KW-0479">Metal-binding</keyword>
<dbReference type="PANTHER" id="PTHR45745">
    <property type="entry name" value="PHOSPHOMANNOMUTASE 45A"/>
    <property type="match status" value="1"/>
</dbReference>
<comment type="caution">
    <text evidence="6">The sequence shown here is derived from an EMBL/GenBank/DDBJ whole genome shotgun (WGS) entry which is preliminary data.</text>
</comment>
<reference evidence="6 7" key="1">
    <citation type="submission" date="2023-08" db="EMBL/GenBank/DDBJ databases">
        <title>Whole genome sequencing of Staphylococcus chromogenes NNSch 2386.</title>
        <authorList>
            <person name="Kropotov V.S."/>
            <person name="Boriskina E.V."/>
            <person name="Gordinskaya N.A."/>
            <person name="Shkurkina I.S."/>
            <person name="Kryazhev D.V."/>
            <person name="Alekseeva A.E."/>
            <person name="Makhova M.A."/>
        </authorList>
    </citation>
    <scope>NUCLEOTIDE SEQUENCE [LARGE SCALE GENOMIC DNA]</scope>
    <source>
        <strain evidence="6 7">NNSch 2386</strain>
    </source>
</reference>
<dbReference type="InterPro" id="IPR016066">
    <property type="entry name" value="A-D-PHexomutase_CS"/>
</dbReference>
<dbReference type="SUPFAM" id="SSF53738">
    <property type="entry name" value="Phosphoglucomutase, first 3 domains"/>
    <property type="match status" value="1"/>
</dbReference>
<dbReference type="PROSITE" id="PS00710">
    <property type="entry name" value="PGM_PMM"/>
    <property type="match status" value="1"/>
</dbReference>
<gene>
    <name evidence="6" type="ORF">RCF65_12225</name>
</gene>
<dbReference type="Gene3D" id="3.40.120.10">
    <property type="entry name" value="Alpha-D-Glucose-1,6-Bisphosphate, subunit A, domain 3"/>
    <property type="match status" value="1"/>
</dbReference>
<protein>
    <submittedName>
        <fullName evidence="6">Phosphoglucomutase</fullName>
    </submittedName>
</protein>
<evidence type="ECO:0000256" key="4">
    <source>
        <dbReference type="ARBA" id="ARBA00023235"/>
    </source>
</evidence>
<sequence length="165" mass="18021">KAAFQYTLKFGTAGIRSTFGLGPGRLNKITIRKVALGLARYLKAEHAHPTVVIHFDTRFLSQEFAYEIASVLATNEVKAIVSESYKSTPELSFAVRYLKADAGVMITASHNPKDYNGIKVYGEDGAQLSTEPSNVLSDYINALGDPLTIELPQLSNEQQSLILSV</sequence>
<dbReference type="Pfam" id="PF02878">
    <property type="entry name" value="PGM_PMM_I"/>
    <property type="match status" value="1"/>
</dbReference>
<proteinExistence type="inferred from homology"/>
<evidence type="ECO:0000256" key="2">
    <source>
        <dbReference type="ARBA" id="ARBA00022723"/>
    </source>
</evidence>
<dbReference type="InterPro" id="IPR005844">
    <property type="entry name" value="A-D-PHexomutase_a/b/a-I"/>
</dbReference>
<feature type="non-terminal residue" evidence="6">
    <location>
        <position position="165"/>
    </location>
</feature>
<evidence type="ECO:0000313" key="7">
    <source>
        <dbReference type="Proteomes" id="UP001240157"/>
    </source>
</evidence>
<dbReference type="AlphaFoldDB" id="A0ABD5AZW2"/>
<evidence type="ECO:0000313" key="6">
    <source>
        <dbReference type="EMBL" id="MDQ7176734.1"/>
    </source>
</evidence>
<feature type="non-terminal residue" evidence="6">
    <location>
        <position position="1"/>
    </location>
</feature>
<dbReference type="EMBL" id="JAVGJF010000374">
    <property type="protein sequence ID" value="MDQ7176734.1"/>
    <property type="molecule type" value="Genomic_DNA"/>
</dbReference>
<dbReference type="PANTHER" id="PTHR45745:SF1">
    <property type="entry name" value="PHOSPHOGLUCOMUTASE 2B-RELATED"/>
    <property type="match status" value="1"/>
</dbReference>
<feature type="domain" description="Alpha-D-phosphohexomutase alpha/beta/alpha" evidence="5">
    <location>
        <begin position="8"/>
        <end position="141"/>
    </location>
</feature>
<name>A0ABD5AZW2_STACR</name>